<reference evidence="2 3" key="1">
    <citation type="submission" date="2022-07" db="EMBL/GenBank/DDBJ databases">
        <title>Genomic and pangenome structural analysis of the polyextremophile Exiguobacterium.</title>
        <authorList>
            <person name="Shen L."/>
        </authorList>
    </citation>
    <scope>NUCLEOTIDE SEQUENCE [LARGE SCALE GENOMIC DNA]</scope>
    <source>
        <strain evidence="2 3">12_1</strain>
    </source>
</reference>
<protein>
    <submittedName>
        <fullName evidence="2">Uncharacterized protein</fullName>
    </submittedName>
</protein>
<keyword evidence="1" id="KW-0812">Transmembrane</keyword>
<evidence type="ECO:0000313" key="3">
    <source>
        <dbReference type="Proteomes" id="UP001206821"/>
    </source>
</evidence>
<dbReference type="EMBL" id="JANIEK010000086">
    <property type="protein sequence ID" value="MCT4796636.1"/>
    <property type="molecule type" value="Genomic_DNA"/>
</dbReference>
<feature type="transmembrane region" description="Helical" evidence="1">
    <location>
        <begin position="6"/>
        <end position="34"/>
    </location>
</feature>
<accession>A0ABT2L3B7</accession>
<evidence type="ECO:0000256" key="1">
    <source>
        <dbReference type="SAM" id="Phobius"/>
    </source>
</evidence>
<organism evidence="2 3">
    <name type="scientific">Exiguobacterium alkaliphilum</name>
    <dbReference type="NCBI Taxonomy" id="1428684"/>
    <lineage>
        <taxon>Bacteria</taxon>
        <taxon>Bacillati</taxon>
        <taxon>Bacillota</taxon>
        <taxon>Bacilli</taxon>
        <taxon>Bacillales</taxon>
        <taxon>Bacillales Family XII. Incertae Sedis</taxon>
        <taxon>Exiguobacterium</taxon>
    </lineage>
</organism>
<keyword evidence="1" id="KW-1133">Transmembrane helix</keyword>
<sequence>MENNITLIIIMGILGILLSILMIGAVLALPYFFIRMILKQIEYGKVIKMWGLDLKKRHTTQVEFHPCYEIYNR</sequence>
<keyword evidence="3" id="KW-1185">Reference proteome</keyword>
<name>A0ABT2L3B7_9BACL</name>
<evidence type="ECO:0000313" key="2">
    <source>
        <dbReference type="EMBL" id="MCT4796636.1"/>
    </source>
</evidence>
<dbReference type="Proteomes" id="UP001206821">
    <property type="component" value="Unassembled WGS sequence"/>
</dbReference>
<proteinExistence type="predicted"/>
<keyword evidence="1" id="KW-0472">Membrane</keyword>
<dbReference type="RefSeq" id="WP_034817832.1">
    <property type="nucleotide sequence ID" value="NZ_JANIEK010000086.1"/>
</dbReference>
<comment type="caution">
    <text evidence="2">The sequence shown here is derived from an EMBL/GenBank/DDBJ whole genome shotgun (WGS) entry which is preliminary data.</text>
</comment>
<gene>
    <name evidence="2" type="ORF">NQG31_13880</name>
</gene>